<dbReference type="Proteomes" id="UP000435112">
    <property type="component" value="Unassembled WGS sequence"/>
</dbReference>
<dbReference type="PANTHER" id="PTHR37736">
    <property type="entry name" value="GLYCINE-RICH PROTEIN"/>
    <property type="match status" value="1"/>
</dbReference>
<name>A0A6A3JFJ3_9STRA</name>
<protein>
    <submittedName>
        <fullName evidence="2">Uncharacterized protein</fullName>
    </submittedName>
</protein>
<feature type="compositionally biased region" description="Acidic residues" evidence="1">
    <location>
        <begin position="305"/>
        <end position="320"/>
    </location>
</feature>
<evidence type="ECO:0000256" key="1">
    <source>
        <dbReference type="SAM" id="MobiDB-lite"/>
    </source>
</evidence>
<comment type="caution">
    <text evidence="2">The sequence shown here is derived from an EMBL/GenBank/DDBJ whole genome shotgun (WGS) entry which is preliminary data.</text>
</comment>
<dbReference type="PANTHER" id="PTHR37736:SF1">
    <property type="entry name" value="GLYCINE-RICH PROTEIN"/>
    <property type="match status" value="1"/>
</dbReference>
<accession>A0A6A3JFJ3</accession>
<feature type="compositionally biased region" description="Pro residues" evidence="1">
    <location>
        <begin position="417"/>
        <end position="427"/>
    </location>
</feature>
<feature type="compositionally biased region" description="Low complexity" evidence="1">
    <location>
        <begin position="185"/>
        <end position="194"/>
    </location>
</feature>
<evidence type="ECO:0000313" key="2">
    <source>
        <dbReference type="EMBL" id="KAE8993580.1"/>
    </source>
</evidence>
<gene>
    <name evidence="2" type="ORF">PR002_g20195</name>
</gene>
<feature type="region of interest" description="Disordered" evidence="1">
    <location>
        <begin position="297"/>
        <end position="320"/>
    </location>
</feature>
<feature type="region of interest" description="Disordered" evidence="1">
    <location>
        <begin position="409"/>
        <end position="559"/>
    </location>
</feature>
<evidence type="ECO:0000313" key="3">
    <source>
        <dbReference type="Proteomes" id="UP000435112"/>
    </source>
</evidence>
<feature type="compositionally biased region" description="Low complexity" evidence="1">
    <location>
        <begin position="436"/>
        <end position="448"/>
    </location>
</feature>
<proteinExistence type="predicted"/>
<dbReference type="AlphaFoldDB" id="A0A6A3JFJ3"/>
<feature type="compositionally biased region" description="Basic and acidic residues" evidence="1">
    <location>
        <begin position="527"/>
        <end position="540"/>
    </location>
</feature>
<sequence length="559" mass="61246">MASATPSVEKSESAAVVLSLSESPAPSVKAAKVKKSLSESPAPSVKAAKVKKSKTNKVKAVVAAVAATQALEEADNLGNLSLDHPYLSVLYKRLRSHRKKLEKIKSLEAGDKRLNAQQLELMGNKATLEKLVAELEMLREQFVGVFSQELEQKKQQQEEKDVAAAAEEIEAVEQVQEKEQEEQVAEQQEAAPKQVQEHQETLEKAEQKEDFADVYELLKTLHVVNLHQALGKEVPMVLDFFSKVLLGNTRPPAELSYEENLMESLEEAKKYLTDSDKVFACDTTYSGLRAFVAQLTSESSGKTEEEQEEVAEEEEEVVQEPVETVEEVVVEDVPDVPVVPAEINTMPEISFFTESQLESEQYDDGADAVEDNEVIEAQEEVTETVASEIQIEVAEEIIEQDGVEIEEQVEVAVEAAPPAPESVPAPPLSFAAVTAGLSSERTSSPSGSSEHEKKEGGSEENSPGGKNTQRRRGQGRRWKEKGEKGSNSNNGDKSADGSPTNGSKPRRPRAPRTNDENSGAQSGKTNKYKEGRRPRVERGLRKQNSNSQQHAAPMIAPHA</sequence>
<organism evidence="2 3">
    <name type="scientific">Phytophthora rubi</name>
    <dbReference type="NCBI Taxonomy" id="129364"/>
    <lineage>
        <taxon>Eukaryota</taxon>
        <taxon>Sar</taxon>
        <taxon>Stramenopiles</taxon>
        <taxon>Oomycota</taxon>
        <taxon>Peronosporomycetes</taxon>
        <taxon>Peronosporales</taxon>
        <taxon>Peronosporaceae</taxon>
        <taxon>Phytophthora</taxon>
    </lineage>
</organism>
<feature type="compositionally biased region" description="Polar residues" evidence="1">
    <location>
        <begin position="516"/>
        <end position="525"/>
    </location>
</feature>
<reference evidence="2 3" key="1">
    <citation type="submission" date="2018-09" db="EMBL/GenBank/DDBJ databases">
        <title>Genomic investigation of the strawberry pathogen Phytophthora fragariae indicates pathogenicity is determined by transcriptional variation in three key races.</title>
        <authorList>
            <person name="Adams T.M."/>
            <person name="Armitage A.D."/>
            <person name="Sobczyk M.K."/>
            <person name="Bates H.J."/>
            <person name="Dunwell J.M."/>
            <person name="Nellist C.F."/>
            <person name="Harrison R.J."/>
        </authorList>
    </citation>
    <scope>NUCLEOTIDE SEQUENCE [LARGE SCALE GENOMIC DNA]</scope>
    <source>
        <strain evidence="2 3">SCRP324</strain>
    </source>
</reference>
<feature type="compositionally biased region" description="Basic residues" evidence="1">
    <location>
        <begin position="468"/>
        <end position="479"/>
    </location>
</feature>
<feature type="compositionally biased region" description="Polar residues" evidence="1">
    <location>
        <begin position="485"/>
        <end position="503"/>
    </location>
</feature>
<feature type="compositionally biased region" description="Basic and acidic residues" evidence="1">
    <location>
        <begin position="195"/>
        <end position="205"/>
    </location>
</feature>
<dbReference type="EMBL" id="QXFU01001903">
    <property type="protein sequence ID" value="KAE8993580.1"/>
    <property type="molecule type" value="Genomic_DNA"/>
</dbReference>
<feature type="region of interest" description="Disordered" evidence="1">
    <location>
        <begin position="22"/>
        <end position="48"/>
    </location>
</feature>
<dbReference type="OrthoDB" id="69150at2759"/>
<feature type="region of interest" description="Disordered" evidence="1">
    <location>
        <begin position="174"/>
        <end position="205"/>
    </location>
</feature>